<dbReference type="EMBL" id="RBNJ01009665">
    <property type="protein sequence ID" value="RUS26789.1"/>
    <property type="molecule type" value="Genomic_DNA"/>
</dbReference>
<gene>
    <name evidence="2" type="ORF">BC938DRAFT_484113</name>
</gene>
<accession>A0A433QAN6</accession>
<feature type="compositionally biased region" description="Polar residues" evidence="1">
    <location>
        <begin position="148"/>
        <end position="160"/>
    </location>
</feature>
<comment type="caution">
    <text evidence="2">The sequence shown here is derived from an EMBL/GenBank/DDBJ whole genome shotgun (WGS) entry which is preliminary data.</text>
</comment>
<feature type="region of interest" description="Disordered" evidence="1">
    <location>
        <begin position="90"/>
        <end position="111"/>
    </location>
</feature>
<organism evidence="2 3">
    <name type="scientific">Jimgerdemannia flammicorona</name>
    <dbReference type="NCBI Taxonomy" id="994334"/>
    <lineage>
        <taxon>Eukaryota</taxon>
        <taxon>Fungi</taxon>
        <taxon>Fungi incertae sedis</taxon>
        <taxon>Mucoromycota</taxon>
        <taxon>Mucoromycotina</taxon>
        <taxon>Endogonomycetes</taxon>
        <taxon>Endogonales</taxon>
        <taxon>Endogonaceae</taxon>
        <taxon>Jimgerdemannia</taxon>
    </lineage>
</organism>
<reference evidence="2 3" key="1">
    <citation type="journal article" date="2018" name="New Phytol.">
        <title>Phylogenomics of Endogonaceae and evolution of mycorrhizas within Mucoromycota.</title>
        <authorList>
            <person name="Chang Y."/>
            <person name="Desiro A."/>
            <person name="Na H."/>
            <person name="Sandor L."/>
            <person name="Lipzen A."/>
            <person name="Clum A."/>
            <person name="Barry K."/>
            <person name="Grigoriev I.V."/>
            <person name="Martin F.M."/>
            <person name="Stajich J.E."/>
            <person name="Smith M.E."/>
            <person name="Bonito G."/>
            <person name="Spatafora J.W."/>
        </authorList>
    </citation>
    <scope>NUCLEOTIDE SEQUENCE [LARGE SCALE GENOMIC DNA]</scope>
    <source>
        <strain evidence="2 3">AD002</strain>
    </source>
</reference>
<keyword evidence="3" id="KW-1185">Reference proteome</keyword>
<protein>
    <submittedName>
        <fullName evidence="2">Uncharacterized protein</fullName>
    </submittedName>
</protein>
<dbReference type="AlphaFoldDB" id="A0A433QAN6"/>
<name>A0A433QAN6_9FUNG</name>
<feature type="region of interest" description="Disordered" evidence="1">
    <location>
        <begin position="148"/>
        <end position="169"/>
    </location>
</feature>
<sequence>MPPSNVIDGMRRNRKASAQVLPLHRPFSAHVGKQIVKPYCGSCNTPVGDGWLCLECNDRCECGRLSLKGDVCERCHSFCEVHERHYLKPEKATERAASEDAQAASPSRPNASSTLLAYCQDCRREQDMATYGWTPSVFSRQLHTSCGVQEPRQPTNTDQISFYGDYQRR</sequence>
<evidence type="ECO:0000256" key="1">
    <source>
        <dbReference type="SAM" id="MobiDB-lite"/>
    </source>
</evidence>
<evidence type="ECO:0000313" key="3">
    <source>
        <dbReference type="Proteomes" id="UP000274822"/>
    </source>
</evidence>
<evidence type="ECO:0000313" key="2">
    <source>
        <dbReference type="EMBL" id="RUS26789.1"/>
    </source>
</evidence>
<proteinExistence type="predicted"/>
<dbReference type="Proteomes" id="UP000274822">
    <property type="component" value="Unassembled WGS sequence"/>
</dbReference>